<comment type="caution">
    <text evidence="2">The sequence shown here is derived from an EMBL/GenBank/DDBJ whole genome shotgun (WGS) entry which is preliminary data.</text>
</comment>
<dbReference type="AlphaFoldDB" id="A0A9W9JNA6"/>
<organism evidence="2 3">
    <name type="scientific">Penicillium cinerascens</name>
    <dbReference type="NCBI Taxonomy" id="70096"/>
    <lineage>
        <taxon>Eukaryota</taxon>
        <taxon>Fungi</taxon>
        <taxon>Dikarya</taxon>
        <taxon>Ascomycota</taxon>
        <taxon>Pezizomycotina</taxon>
        <taxon>Eurotiomycetes</taxon>
        <taxon>Eurotiomycetidae</taxon>
        <taxon>Eurotiales</taxon>
        <taxon>Aspergillaceae</taxon>
        <taxon>Penicillium</taxon>
    </lineage>
</organism>
<evidence type="ECO:0000313" key="2">
    <source>
        <dbReference type="EMBL" id="KAJ5198060.1"/>
    </source>
</evidence>
<feature type="compositionally biased region" description="Basic and acidic residues" evidence="1">
    <location>
        <begin position="15"/>
        <end position="25"/>
    </location>
</feature>
<proteinExistence type="predicted"/>
<evidence type="ECO:0000313" key="3">
    <source>
        <dbReference type="Proteomes" id="UP001150904"/>
    </source>
</evidence>
<feature type="region of interest" description="Disordered" evidence="1">
    <location>
        <begin position="1"/>
        <end position="30"/>
    </location>
</feature>
<dbReference type="PANTHER" id="PTHR37540">
    <property type="entry name" value="TRANSCRIPTION FACTOR (ACR-2), PUTATIVE-RELATED-RELATED"/>
    <property type="match status" value="1"/>
</dbReference>
<dbReference type="GeneID" id="83181540"/>
<keyword evidence="3" id="KW-1185">Reference proteome</keyword>
<reference evidence="2" key="2">
    <citation type="journal article" date="2023" name="IMA Fungus">
        <title>Comparative genomic study of the Penicillium genus elucidates a diverse pangenome and 15 lateral gene transfer events.</title>
        <authorList>
            <person name="Petersen C."/>
            <person name="Sorensen T."/>
            <person name="Nielsen M.R."/>
            <person name="Sondergaard T.E."/>
            <person name="Sorensen J.L."/>
            <person name="Fitzpatrick D.A."/>
            <person name="Frisvad J.C."/>
            <person name="Nielsen K.L."/>
        </authorList>
    </citation>
    <scope>NUCLEOTIDE SEQUENCE</scope>
    <source>
        <strain evidence="2">IBT 15544</strain>
    </source>
</reference>
<protein>
    <recommendedName>
        <fullName evidence="4">Transcription factor domain-containing protein</fullName>
    </recommendedName>
</protein>
<evidence type="ECO:0008006" key="4">
    <source>
        <dbReference type="Google" id="ProtNLM"/>
    </source>
</evidence>
<name>A0A9W9JNA6_9EURO</name>
<dbReference type="RefSeq" id="XP_058306488.1">
    <property type="nucleotide sequence ID" value="XM_058454239.1"/>
</dbReference>
<dbReference type="Proteomes" id="UP001150904">
    <property type="component" value="Unassembled WGS sequence"/>
</dbReference>
<dbReference type="PANTHER" id="PTHR37540:SF5">
    <property type="entry name" value="TRANSCRIPTION FACTOR DOMAIN-CONTAINING PROTEIN"/>
    <property type="match status" value="1"/>
</dbReference>
<dbReference type="EMBL" id="JAPQKR010000014">
    <property type="protein sequence ID" value="KAJ5198060.1"/>
    <property type="molecule type" value="Genomic_DNA"/>
</dbReference>
<reference evidence="2" key="1">
    <citation type="submission" date="2022-12" db="EMBL/GenBank/DDBJ databases">
        <authorList>
            <person name="Petersen C."/>
        </authorList>
    </citation>
    <scope>NUCLEOTIDE SEQUENCE</scope>
    <source>
        <strain evidence="2">IBT 15544</strain>
    </source>
</reference>
<sequence>MAEDDSGPFVVVTGDPRRGHGERLSQARSHLASRYHWQRRQQNKVEKPRGNKKAQTFLLLQNAPTSIPKEVHLALNAPPLPSSPTGYRRMQKFMYEYVHFSHQIHPFFSTVICAAVSHPALMSSKILNASAWDDLSITGKISALTLQQCAITRRLLNDSFSEGGEACSDVTIAALVAVFLFDLVNDDKERLCYDRKAIQRMVSLRGGESNLGFGGHLRNSLLLYSKGSLELNNMRIFLLFQGTYLPLGNVDMHVFMLGNEHHNTGPLIQPLSDLYHAIVLSRCGAECTERVYSSSHPTDDARIPALEQANLIFKSAIWTRNDADLFHGIIHLKTLLWQTDLSGFWGSLPGALIWCLVIGARLSNTRPLHKWFMMQTTRITCAMAMSYPGAVLENLRIVLEGLDMADINRSGISS</sequence>
<dbReference type="OrthoDB" id="4159781at2759"/>
<gene>
    <name evidence="2" type="ORF">N7498_007177</name>
</gene>
<evidence type="ECO:0000256" key="1">
    <source>
        <dbReference type="SAM" id="MobiDB-lite"/>
    </source>
</evidence>
<accession>A0A9W9JNA6</accession>